<feature type="transmembrane region" description="Helical" evidence="6">
    <location>
        <begin position="371"/>
        <end position="390"/>
    </location>
</feature>
<feature type="transmembrane region" description="Helical" evidence="6">
    <location>
        <begin position="313"/>
        <end position="331"/>
    </location>
</feature>
<evidence type="ECO:0000313" key="8">
    <source>
        <dbReference type="EMBL" id="ABC24455.1"/>
    </source>
</evidence>
<dbReference type="InterPro" id="IPR024671">
    <property type="entry name" value="Atg22-like"/>
</dbReference>
<dbReference type="RefSeq" id="WP_011391408.1">
    <property type="nucleotide sequence ID" value="NC_007643.1"/>
</dbReference>
<feature type="transmembrane region" description="Helical" evidence="6">
    <location>
        <begin position="149"/>
        <end position="172"/>
    </location>
</feature>
<feature type="transmembrane region" description="Helical" evidence="6">
    <location>
        <begin position="247"/>
        <end position="271"/>
    </location>
</feature>
<dbReference type="PANTHER" id="PTHR23519">
    <property type="entry name" value="AUTOPHAGY-RELATED PROTEIN 22"/>
    <property type="match status" value="1"/>
</dbReference>
<name>Q2RN40_RHORT</name>
<dbReference type="EnsemblBacteria" id="ABC24455">
    <property type="protein sequence ID" value="ABC24455"/>
    <property type="gene ID" value="Rru_A3661"/>
</dbReference>
<evidence type="ECO:0000256" key="3">
    <source>
        <dbReference type="ARBA" id="ARBA00022692"/>
    </source>
</evidence>
<gene>
    <name evidence="8" type="ordered locus">Rru_A3661</name>
</gene>
<dbReference type="PhylomeDB" id="Q2RN40"/>
<evidence type="ECO:0000256" key="6">
    <source>
        <dbReference type="SAM" id="Phobius"/>
    </source>
</evidence>
<feature type="domain" description="Major facilitator superfamily (MFS) profile" evidence="7">
    <location>
        <begin position="193"/>
        <end position="426"/>
    </location>
</feature>
<keyword evidence="9" id="KW-1185">Reference proteome</keyword>
<sequence>MTGGAAAAPPGRGAAFSWCLFDFANSGYPTVVATFVFSAYVTKAVAATPEAGTAAWGYAMGASGLLIALLAPIFGAVADHSGRRKPWLGLFSLLCVASTALMWTIRPDPAFLLAALVLAALSNAAFEIGGVFYNAMLPDVTTPERMGRLSGWAWGLGYAGGLACLVIALLALVQADPPPFGLDKAAAEPVRATLVLVALWFVVFGWPLFAFVPERPTGRVLALGAAARGAIDSLKGLPALFRGDPRLGWFLLARMLYTEGLNTLFAFGGIYAAGTFDMGFDQIIVFGIGLNITAGLGAFAFGWIDDWLGSPRTIVVGLIGLIGFCVAVLLVEDTAWFVGLALTMGIFFGPVQAASRTHIARVAPPDRRGELFGLFALTGKISAFAGPLAVGLATDLSGSQRLGMATVVVFLVAGLGLLVKTRAPRG</sequence>
<dbReference type="Gene3D" id="1.20.1250.20">
    <property type="entry name" value="MFS general substrate transporter like domains"/>
    <property type="match status" value="1"/>
</dbReference>
<dbReference type="GO" id="GO:0022857">
    <property type="term" value="F:transmembrane transporter activity"/>
    <property type="evidence" value="ECO:0007669"/>
    <property type="project" value="InterPro"/>
</dbReference>
<feature type="transmembrane region" description="Helical" evidence="6">
    <location>
        <begin position="402"/>
        <end position="419"/>
    </location>
</feature>
<feature type="transmembrane region" description="Helical" evidence="6">
    <location>
        <begin position="87"/>
        <end position="105"/>
    </location>
</feature>
<keyword evidence="4 6" id="KW-1133">Transmembrane helix</keyword>
<dbReference type="InterPro" id="IPR050495">
    <property type="entry name" value="ATG22/LtaA_families"/>
</dbReference>
<evidence type="ECO:0000256" key="5">
    <source>
        <dbReference type="ARBA" id="ARBA00023136"/>
    </source>
</evidence>
<dbReference type="Proteomes" id="UP000001929">
    <property type="component" value="Chromosome"/>
</dbReference>
<evidence type="ECO:0000259" key="7">
    <source>
        <dbReference type="PROSITE" id="PS50850"/>
    </source>
</evidence>
<dbReference type="PROSITE" id="PS50850">
    <property type="entry name" value="MFS"/>
    <property type="match status" value="1"/>
</dbReference>
<dbReference type="AlphaFoldDB" id="Q2RN40"/>
<dbReference type="InterPro" id="IPR020846">
    <property type="entry name" value="MFS_dom"/>
</dbReference>
<accession>Q2RN40</accession>
<dbReference type="HOGENOM" id="CLU_017518_3_1_5"/>
<dbReference type="Pfam" id="PF11700">
    <property type="entry name" value="ATG22"/>
    <property type="match status" value="1"/>
</dbReference>
<dbReference type="KEGG" id="rru:Rru_A3661"/>
<evidence type="ECO:0000313" key="9">
    <source>
        <dbReference type="Proteomes" id="UP000001929"/>
    </source>
</evidence>
<evidence type="ECO:0000256" key="2">
    <source>
        <dbReference type="ARBA" id="ARBA00022448"/>
    </source>
</evidence>
<evidence type="ECO:0000256" key="1">
    <source>
        <dbReference type="ARBA" id="ARBA00004127"/>
    </source>
</evidence>
<organism evidence="8 9">
    <name type="scientific">Rhodospirillum rubrum (strain ATCC 11170 / ATH 1.1.1 / DSM 467 / LMG 4362 / NCIMB 8255 / S1)</name>
    <dbReference type="NCBI Taxonomy" id="269796"/>
    <lineage>
        <taxon>Bacteria</taxon>
        <taxon>Pseudomonadati</taxon>
        <taxon>Pseudomonadota</taxon>
        <taxon>Alphaproteobacteria</taxon>
        <taxon>Rhodospirillales</taxon>
        <taxon>Rhodospirillaceae</taxon>
        <taxon>Rhodospirillum</taxon>
    </lineage>
</organism>
<feature type="transmembrane region" description="Helical" evidence="6">
    <location>
        <begin position="337"/>
        <end position="359"/>
    </location>
</feature>
<keyword evidence="5 6" id="KW-0472">Membrane</keyword>
<dbReference type="PATRIC" id="fig|269796.9.peg.3783"/>
<dbReference type="PANTHER" id="PTHR23519:SF1">
    <property type="entry name" value="AUTOPHAGY-RELATED PROTEIN 22"/>
    <property type="match status" value="1"/>
</dbReference>
<proteinExistence type="predicted"/>
<dbReference type="GO" id="GO:0012505">
    <property type="term" value="C:endomembrane system"/>
    <property type="evidence" value="ECO:0007669"/>
    <property type="project" value="UniProtKB-SubCell"/>
</dbReference>
<protein>
    <submittedName>
        <fullName evidence="8">Major facilitator superfamily MFS_1</fullName>
    </submittedName>
</protein>
<feature type="transmembrane region" description="Helical" evidence="6">
    <location>
        <begin position="55"/>
        <end position="75"/>
    </location>
</feature>
<keyword evidence="2" id="KW-0813">Transport</keyword>
<keyword evidence="3 6" id="KW-0812">Transmembrane</keyword>
<dbReference type="eggNOG" id="COG2270">
    <property type="taxonomic scope" value="Bacteria"/>
</dbReference>
<dbReference type="EMBL" id="CP000230">
    <property type="protein sequence ID" value="ABC24455.1"/>
    <property type="molecule type" value="Genomic_DNA"/>
</dbReference>
<dbReference type="InterPro" id="IPR036259">
    <property type="entry name" value="MFS_trans_sf"/>
</dbReference>
<feature type="transmembrane region" description="Helical" evidence="6">
    <location>
        <begin position="283"/>
        <end position="304"/>
    </location>
</feature>
<feature type="transmembrane region" description="Helical" evidence="6">
    <location>
        <begin position="111"/>
        <end position="137"/>
    </location>
</feature>
<evidence type="ECO:0000256" key="4">
    <source>
        <dbReference type="ARBA" id="ARBA00022989"/>
    </source>
</evidence>
<feature type="transmembrane region" description="Helical" evidence="6">
    <location>
        <begin position="192"/>
        <end position="212"/>
    </location>
</feature>
<dbReference type="SUPFAM" id="SSF103473">
    <property type="entry name" value="MFS general substrate transporter"/>
    <property type="match status" value="1"/>
</dbReference>
<comment type="subcellular location">
    <subcellularLocation>
        <location evidence="1">Endomembrane system</location>
        <topology evidence="1">Multi-pass membrane protein</topology>
    </subcellularLocation>
</comment>
<dbReference type="STRING" id="269796.Rru_A3661"/>
<reference evidence="8 9" key="1">
    <citation type="journal article" date="2011" name="Stand. Genomic Sci.">
        <title>Complete genome sequence of Rhodospirillum rubrum type strain (S1).</title>
        <authorList>
            <person name="Munk A.C."/>
            <person name="Copeland A."/>
            <person name="Lucas S."/>
            <person name="Lapidus A."/>
            <person name="Del Rio T.G."/>
            <person name="Barry K."/>
            <person name="Detter J.C."/>
            <person name="Hammon N."/>
            <person name="Israni S."/>
            <person name="Pitluck S."/>
            <person name="Brettin T."/>
            <person name="Bruce D."/>
            <person name="Han C."/>
            <person name="Tapia R."/>
            <person name="Gilna P."/>
            <person name="Schmutz J."/>
            <person name="Larimer F."/>
            <person name="Land M."/>
            <person name="Kyrpides N.C."/>
            <person name="Mavromatis K."/>
            <person name="Richardson P."/>
            <person name="Rohde M."/>
            <person name="Goker M."/>
            <person name="Klenk H.P."/>
            <person name="Zhang Y."/>
            <person name="Roberts G.P."/>
            <person name="Reslewic S."/>
            <person name="Schwartz D.C."/>
        </authorList>
    </citation>
    <scope>NUCLEOTIDE SEQUENCE [LARGE SCALE GENOMIC DNA]</scope>
    <source>
        <strain evidence="9">ATCC 11170 / ATH 1.1.1 / DSM 467 / LMG 4362 / NCIMB 8255 / S1</strain>
    </source>
</reference>